<dbReference type="EMBL" id="BAAAPO010000016">
    <property type="protein sequence ID" value="GAA1787621.1"/>
    <property type="molecule type" value="Genomic_DNA"/>
</dbReference>
<evidence type="ECO:0000313" key="1">
    <source>
        <dbReference type="EMBL" id="GAA1787621.1"/>
    </source>
</evidence>
<organism evidence="1 2">
    <name type="scientific">Nostocoides veronense</name>
    <dbReference type="NCBI Taxonomy" id="330836"/>
    <lineage>
        <taxon>Bacteria</taxon>
        <taxon>Bacillati</taxon>
        <taxon>Actinomycetota</taxon>
        <taxon>Actinomycetes</taxon>
        <taxon>Micrococcales</taxon>
        <taxon>Intrasporangiaceae</taxon>
        <taxon>Nostocoides</taxon>
    </lineage>
</organism>
<evidence type="ECO:0000313" key="2">
    <source>
        <dbReference type="Proteomes" id="UP001499938"/>
    </source>
</evidence>
<dbReference type="Pfam" id="PF13578">
    <property type="entry name" value="Methyltransf_24"/>
    <property type="match status" value="1"/>
</dbReference>
<name>A0ABN2LJ16_9MICO</name>
<dbReference type="Proteomes" id="UP001499938">
    <property type="component" value="Unassembled WGS sequence"/>
</dbReference>
<reference evidence="1 2" key="1">
    <citation type="journal article" date="2019" name="Int. J. Syst. Evol. Microbiol.">
        <title>The Global Catalogue of Microorganisms (GCM) 10K type strain sequencing project: providing services to taxonomists for standard genome sequencing and annotation.</title>
        <authorList>
            <consortium name="The Broad Institute Genomics Platform"/>
            <consortium name="The Broad Institute Genome Sequencing Center for Infectious Disease"/>
            <person name="Wu L."/>
            <person name="Ma J."/>
        </authorList>
    </citation>
    <scope>NUCLEOTIDE SEQUENCE [LARGE SCALE GENOMIC DNA]</scope>
    <source>
        <strain evidence="1 2">JCM 15592</strain>
    </source>
</reference>
<sequence>MPHFAIMDVDAFLRAADELFDRGPHGHLIPRSPAYAEVSSRVEGMTTANELAVLNLAASLLPADEDYLEVGSFKGRSMVGATLGVSGPIFHAVENYVEFGMQGADARATLDRHLAEHAAHADVRLVEGDGFAVLSTAPYPRDIGVYFYDGEHTSLAHYLALGVAEPLLADEALVLIDDATWPLVARAHQAYLRRHPGWEIVRRWDSTGNDDPHWANGLHALRFRRPAGAPRRLHPDVRAALIAQRRAVGPARKAIWTIMHKAPWLVPLAKRLEPKRAHKISPEDHAT</sequence>
<gene>
    <name evidence="1" type="ORF">GCM10009811_10940</name>
</gene>
<accession>A0ABN2LJ16</accession>
<proteinExistence type="predicted"/>
<evidence type="ECO:0008006" key="3">
    <source>
        <dbReference type="Google" id="ProtNLM"/>
    </source>
</evidence>
<protein>
    <recommendedName>
        <fullName evidence="3">O-methyltransferase</fullName>
    </recommendedName>
</protein>
<dbReference type="Gene3D" id="3.40.50.150">
    <property type="entry name" value="Vaccinia Virus protein VP39"/>
    <property type="match status" value="1"/>
</dbReference>
<comment type="caution">
    <text evidence="1">The sequence shown here is derived from an EMBL/GenBank/DDBJ whole genome shotgun (WGS) entry which is preliminary data.</text>
</comment>
<dbReference type="SUPFAM" id="SSF53335">
    <property type="entry name" value="S-adenosyl-L-methionine-dependent methyltransferases"/>
    <property type="match status" value="1"/>
</dbReference>
<keyword evidence="2" id="KW-1185">Reference proteome</keyword>
<dbReference type="InterPro" id="IPR029063">
    <property type="entry name" value="SAM-dependent_MTases_sf"/>
</dbReference>